<feature type="compositionally biased region" description="Polar residues" evidence="1">
    <location>
        <begin position="135"/>
        <end position="171"/>
    </location>
</feature>
<dbReference type="RefSeq" id="XP_041221354.1">
    <property type="nucleotide sequence ID" value="XM_041377383.1"/>
</dbReference>
<protein>
    <submittedName>
        <fullName evidence="2">Uncharacterized protein</fullName>
    </submittedName>
</protein>
<gene>
    <name evidence="2" type="ORF">F5891DRAFT_983957</name>
</gene>
<dbReference type="GeneID" id="64671681"/>
<comment type="caution">
    <text evidence="2">The sequence shown here is derived from an EMBL/GenBank/DDBJ whole genome shotgun (WGS) entry which is preliminary data.</text>
</comment>
<evidence type="ECO:0000256" key="1">
    <source>
        <dbReference type="SAM" id="MobiDB-lite"/>
    </source>
</evidence>
<reference evidence="2" key="1">
    <citation type="journal article" date="2020" name="New Phytol.">
        <title>Comparative genomics reveals dynamic genome evolution in host specialist ectomycorrhizal fungi.</title>
        <authorList>
            <person name="Lofgren L.A."/>
            <person name="Nguyen N.H."/>
            <person name="Vilgalys R."/>
            <person name="Ruytinx J."/>
            <person name="Liao H.L."/>
            <person name="Branco S."/>
            <person name="Kuo A."/>
            <person name="LaButti K."/>
            <person name="Lipzen A."/>
            <person name="Andreopoulos W."/>
            <person name="Pangilinan J."/>
            <person name="Riley R."/>
            <person name="Hundley H."/>
            <person name="Na H."/>
            <person name="Barry K."/>
            <person name="Grigoriev I.V."/>
            <person name="Stajich J.E."/>
            <person name="Kennedy P.G."/>
        </authorList>
    </citation>
    <scope>NUCLEOTIDE SEQUENCE</scope>
    <source>
        <strain evidence="2">FC203</strain>
    </source>
</reference>
<keyword evidence="3" id="KW-1185">Reference proteome</keyword>
<sequence>MANRPSQRKGKAAIPKPARGSGLNPSGLPAADQLNIPAEQPSVPAFSFNPHEDSMQWQSGGPDQHSFHGLTHYDDSHASGSMSFSTQFAQPQSSHEHHFTQLQPPHDDTTTSYDGYPYDQDGFGDTGDRPYGGPSFTNPQPNLSQPHYDGTSQPNLSQPRYDSTSQPNLSQPHYDGTSYDGYPYNQDRFRDTGDQPYDGPSSSNLGTSGGPQEGAHVHGTPLPAWVDEAPDGGAAMIDRGAGFMPPATNLALLRRGEIPREEVVHTKGPACTTKKRSTRANLPATPYFVLQAPRSTTEPQTRAAAHTMAPQTPVVAEHSTPTLKTVRVSNEDISDAVKGGKVLIGQVMFTKHVMMQKQKKCVAQFEDTIKDSTPHCLEADVVIENFITNAHQRQVSNTLSSIRGKIAQFACDGSTIAAAQRHCIAMVNTLIRGIDPLLFMHAYSVDEHGNITIDAKFQNVFIMAGVVCFVWREGREAFLGASPLKAIKYVMASVGSGTHCALQEQRSAVITVDAFGGQHHEEKFKEIVQAFDDLTDEEKLEFKSYLQYMLDVGPSQAGNGESSSDSE</sequence>
<dbReference type="EMBL" id="JABBWK010000062">
    <property type="protein sequence ID" value="KAG1895778.1"/>
    <property type="molecule type" value="Genomic_DNA"/>
</dbReference>
<feature type="compositionally biased region" description="Polar residues" evidence="1">
    <location>
        <begin position="78"/>
        <end position="93"/>
    </location>
</feature>
<proteinExistence type="predicted"/>
<evidence type="ECO:0000313" key="3">
    <source>
        <dbReference type="Proteomes" id="UP001195769"/>
    </source>
</evidence>
<evidence type="ECO:0000313" key="2">
    <source>
        <dbReference type="EMBL" id="KAG1895778.1"/>
    </source>
</evidence>
<dbReference type="AlphaFoldDB" id="A0AAD4DX50"/>
<feature type="region of interest" description="Disordered" evidence="1">
    <location>
        <begin position="1"/>
        <end position="222"/>
    </location>
</feature>
<organism evidence="2 3">
    <name type="scientific">Suillus fuscotomentosus</name>
    <dbReference type="NCBI Taxonomy" id="1912939"/>
    <lineage>
        <taxon>Eukaryota</taxon>
        <taxon>Fungi</taxon>
        <taxon>Dikarya</taxon>
        <taxon>Basidiomycota</taxon>
        <taxon>Agaricomycotina</taxon>
        <taxon>Agaricomycetes</taxon>
        <taxon>Agaricomycetidae</taxon>
        <taxon>Boletales</taxon>
        <taxon>Suillineae</taxon>
        <taxon>Suillaceae</taxon>
        <taxon>Suillus</taxon>
    </lineage>
</organism>
<name>A0AAD4DX50_9AGAM</name>
<accession>A0AAD4DX50</accession>
<dbReference type="Proteomes" id="UP001195769">
    <property type="component" value="Unassembled WGS sequence"/>
</dbReference>
<feature type="compositionally biased region" description="Basic and acidic residues" evidence="1">
    <location>
        <begin position="94"/>
        <end position="109"/>
    </location>
</feature>
<feature type="compositionally biased region" description="Basic residues" evidence="1">
    <location>
        <begin position="1"/>
        <end position="11"/>
    </location>
</feature>